<dbReference type="InterPro" id="IPR001173">
    <property type="entry name" value="Glyco_trans_2-like"/>
</dbReference>
<evidence type="ECO:0000256" key="1">
    <source>
        <dbReference type="ARBA" id="ARBA00004236"/>
    </source>
</evidence>
<keyword evidence="5" id="KW-0472">Membrane</keyword>
<dbReference type="SUPFAM" id="SSF53448">
    <property type="entry name" value="Nucleotide-diphospho-sugar transferases"/>
    <property type="match status" value="1"/>
</dbReference>
<dbReference type="Proteomes" id="UP000198999">
    <property type="component" value="Unassembled WGS sequence"/>
</dbReference>
<name>A0A1H9L889_9FLAO</name>
<dbReference type="PANTHER" id="PTHR43646">
    <property type="entry name" value="GLYCOSYLTRANSFERASE"/>
    <property type="match status" value="1"/>
</dbReference>
<keyword evidence="2" id="KW-1003">Cell membrane</keyword>
<evidence type="ECO:0000256" key="2">
    <source>
        <dbReference type="ARBA" id="ARBA00022475"/>
    </source>
</evidence>
<keyword evidence="4 7" id="KW-0808">Transferase</keyword>
<evidence type="ECO:0000256" key="5">
    <source>
        <dbReference type="ARBA" id="ARBA00023136"/>
    </source>
</evidence>
<dbReference type="EMBL" id="FOFN01000005">
    <property type="protein sequence ID" value="SER07387.1"/>
    <property type="molecule type" value="Genomic_DNA"/>
</dbReference>
<evidence type="ECO:0000256" key="3">
    <source>
        <dbReference type="ARBA" id="ARBA00022676"/>
    </source>
</evidence>
<evidence type="ECO:0000256" key="4">
    <source>
        <dbReference type="ARBA" id="ARBA00022679"/>
    </source>
</evidence>
<dbReference type="InterPro" id="IPR026461">
    <property type="entry name" value="Trfase_2_rSAM/seldom_assoc"/>
</dbReference>
<comment type="subcellular location">
    <subcellularLocation>
        <location evidence="1">Cell membrane</location>
    </subcellularLocation>
</comment>
<dbReference type="Gene3D" id="3.90.550.10">
    <property type="entry name" value="Spore Coat Polysaccharide Biosynthesis Protein SpsA, Chain A"/>
    <property type="match status" value="1"/>
</dbReference>
<dbReference type="GO" id="GO:0016757">
    <property type="term" value="F:glycosyltransferase activity"/>
    <property type="evidence" value="ECO:0007669"/>
    <property type="project" value="UniProtKB-KW"/>
</dbReference>
<sequence>MSKISIIIPVLNEAATIKNLLNYLIENSTKENVEEIIVVDGGSDDNTKSIVLDTSHQWRDTRTNIRLIDCQKGRAKQMNHGAKHAIGDVLYFLHADSFPPKNYDFHILSEVKKGNKAGCFRMRFNSKHWWLKLAGCLTALPFRVSRGGDQSQFITRKLFNKIEGYDETYEIYEDNVLIKRLYALNEFVVIPKWLTTSARRYHKHGVWKTQFHFWRIHLKSRLGASPSELKTYYQENLVNT</sequence>
<dbReference type="NCBIfam" id="TIGR04283">
    <property type="entry name" value="glyco_like_mftF"/>
    <property type="match status" value="1"/>
</dbReference>
<dbReference type="STRING" id="419940.SAMN05421824_2974"/>
<dbReference type="PANTHER" id="PTHR43646:SF2">
    <property type="entry name" value="GLYCOSYLTRANSFERASE 2-LIKE DOMAIN-CONTAINING PROTEIN"/>
    <property type="match status" value="1"/>
</dbReference>
<feature type="domain" description="Glycosyltransferase 2-like" evidence="6">
    <location>
        <begin position="5"/>
        <end position="134"/>
    </location>
</feature>
<organism evidence="7 8">
    <name type="scientific">Hyunsoonleella jejuensis</name>
    <dbReference type="NCBI Taxonomy" id="419940"/>
    <lineage>
        <taxon>Bacteria</taxon>
        <taxon>Pseudomonadati</taxon>
        <taxon>Bacteroidota</taxon>
        <taxon>Flavobacteriia</taxon>
        <taxon>Flavobacteriales</taxon>
        <taxon>Flavobacteriaceae</taxon>
    </lineage>
</organism>
<dbReference type="AlphaFoldDB" id="A0A1H9L889"/>
<evidence type="ECO:0000313" key="7">
    <source>
        <dbReference type="EMBL" id="SER07387.1"/>
    </source>
</evidence>
<dbReference type="RefSeq" id="WP_092580972.1">
    <property type="nucleotide sequence ID" value="NZ_FOFN01000005.1"/>
</dbReference>
<gene>
    <name evidence="7" type="ORF">SAMN05421824_2974</name>
</gene>
<dbReference type="CDD" id="cd02522">
    <property type="entry name" value="GT_2_like_a"/>
    <property type="match status" value="1"/>
</dbReference>
<accession>A0A1H9L889</accession>
<evidence type="ECO:0000313" key="8">
    <source>
        <dbReference type="Proteomes" id="UP000198999"/>
    </source>
</evidence>
<reference evidence="7 8" key="1">
    <citation type="submission" date="2016-10" db="EMBL/GenBank/DDBJ databases">
        <authorList>
            <person name="de Groot N.N."/>
        </authorList>
    </citation>
    <scope>NUCLEOTIDE SEQUENCE [LARGE SCALE GENOMIC DNA]</scope>
    <source>
        <strain evidence="7 8">DSM 21035</strain>
    </source>
</reference>
<proteinExistence type="predicted"/>
<dbReference type="OrthoDB" id="9810303at2"/>
<dbReference type="InterPro" id="IPR029044">
    <property type="entry name" value="Nucleotide-diphossugar_trans"/>
</dbReference>
<protein>
    <submittedName>
        <fullName evidence="7">Transferase 2, rSAM/selenodomain-associated</fullName>
    </submittedName>
</protein>
<keyword evidence="3" id="KW-0328">Glycosyltransferase</keyword>
<keyword evidence="8" id="KW-1185">Reference proteome</keyword>
<evidence type="ECO:0000259" key="6">
    <source>
        <dbReference type="Pfam" id="PF00535"/>
    </source>
</evidence>
<dbReference type="Pfam" id="PF00535">
    <property type="entry name" value="Glycos_transf_2"/>
    <property type="match status" value="1"/>
</dbReference>
<dbReference type="GO" id="GO:0005886">
    <property type="term" value="C:plasma membrane"/>
    <property type="evidence" value="ECO:0007669"/>
    <property type="project" value="UniProtKB-SubCell"/>
</dbReference>